<reference evidence="2 3" key="1">
    <citation type="journal article" date="2018" name="Nat. Biotechnol.">
        <title>A standardized bacterial taxonomy based on genome phylogeny substantially revises the tree of life.</title>
        <authorList>
            <person name="Parks D.H."/>
            <person name="Chuvochina M."/>
            <person name="Waite D.W."/>
            <person name="Rinke C."/>
            <person name="Skarshewski A."/>
            <person name="Chaumeil P.A."/>
            <person name="Hugenholtz P."/>
        </authorList>
    </citation>
    <scope>NUCLEOTIDE SEQUENCE [LARGE SCALE GENOMIC DNA]</scope>
    <source>
        <strain evidence="2">UBA11728</strain>
    </source>
</reference>
<dbReference type="EMBL" id="DPVV01000396">
    <property type="protein sequence ID" value="HCL03077.1"/>
    <property type="molecule type" value="Genomic_DNA"/>
</dbReference>
<dbReference type="AlphaFoldDB" id="A0A3D2X8M0"/>
<feature type="non-terminal residue" evidence="2">
    <location>
        <position position="92"/>
    </location>
</feature>
<proteinExistence type="predicted"/>
<keyword evidence="1" id="KW-0732">Signal</keyword>
<feature type="chain" id="PRO_5038664343" description="Lipoprotein" evidence="1">
    <location>
        <begin position="24"/>
        <end position="92"/>
    </location>
</feature>
<organism evidence="2 3">
    <name type="scientific">Lachnoclostridium phytofermentans</name>
    <dbReference type="NCBI Taxonomy" id="66219"/>
    <lineage>
        <taxon>Bacteria</taxon>
        <taxon>Bacillati</taxon>
        <taxon>Bacillota</taxon>
        <taxon>Clostridia</taxon>
        <taxon>Lachnospirales</taxon>
        <taxon>Lachnospiraceae</taxon>
    </lineage>
</organism>
<dbReference type="PROSITE" id="PS51257">
    <property type="entry name" value="PROKAR_LIPOPROTEIN"/>
    <property type="match status" value="1"/>
</dbReference>
<comment type="caution">
    <text evidence="2">The sequence shown here is derived from an EMBL/GenBank/DDBJ whole genome shotgun (WGS) entry which is preliminary data.</text>
</comment>
<name>A0A3D2X8M0_9FIRM</name>
<evidence type="ECO:0008006" key="4">
    <source>
        <dbReference type="Google" id="ProtNLM"/>
    </source>
</evidence>
<protein>
    <recommendedName>
        <fullName evidence="4">Lipoprotein</fullName>
    </recommendedName>
</protein>
<dbReference type="Proteomes" id="UP000262969">
    <property type="component" value="Unassembled WGS sequence"/>
</dbReference>
<evidence type="ECO:0000256" key="1">
    <source>
        <dbReference type="SAM" id="SignalP"/>
    </source>
</evidence>
<sequence>MTKKFYLAFLLLFVITFCGCSNGNEKESHTLIYDSKSPYHLYGSISLNRQIKTSDATDLYKLQKLPLAGIFPVRNYLAKQIENIVPTPTKEP</sequence>
<evidence type="ECO:0000313" key="3">
    <source>
        <dbReference type="Proteomes" id="UP000262969"/>
    </source>
</evidence>
<gene>
    <name evidence="2" type="ORF">DHW61_11835</name>
</gene>
<feature type="signal peptide" evidence="1">
    <location>
        <begin position="1"/>
        <end position="23"/>
    </location>
</feature>
<evidence type="ECO:0000313" key="2">
    <source>
        <dbReference type="EMBL" id="HCL03077.1"/>
    </source>
</evidence>
<accession>A0A3D2X8M0</accession>